<reference evidence="4" key="2">
    <citation type="submission" date="2022-06" db="UniProtKB">
        <authorList>
            <consortium name="EnsemblMetazoa"/>
        </authorList>
    </citation>
    <scope>IDENTIFICATION</scope>
    <source>
        <strain evidence="4">PS312</strain>
    </source>
</reference>
<keyword evidence="1" id="KW-0175">Coiled coil</keyword>
<dbReference type="AlphaFoldDB" id="A0A2A6B337"/>
<keyword evidence="3" id="KW-1133">Transmembrane helix</keyword>
<accession>A0A8R1Y858</accession>
<evidence type="ECO:0000256" key="2">
    <source>
        <dbReference type="SAM" id="MobiDB-lite"/>
    </source>
</evidence>
<feature type="transmembrane region" description="Helical" evidence="3">
    <location>
        <begin position="26"/>
        <end position="44"/>
    </location>
</feature>
<evidence type="ECO:0000313" key="5">
    <source>
        <dbReference type="Proteomes" id="UP000005239"/>
    </source>
</evidence>
<feature type="region of interest" description="Disordered" evidence="2">
    <location>
        <begin position="180"/>
        <end position="218"/>
    </location>
</feature>
<gene>
    <name evidence="4" type="primary">WBGene00093165</name>
</gene>
<keyword evidence="3" id="KW-0812">Transmembrane</keyword>
<name>A0A2A6B337_PRIPA</name>
<sequence length="313" mass="35461">MTVNIAPFPVNFTSALSLRKETKMRLPAWLLLPLTVIPILIATVHNEYNEKPQVHYALMNSTTSLALPAEIPLLTNAEFTSGYESQGRHSAEMLNGSIMDYLLIVEIALIALVVAALALIYTYVLVDYLWSYDEEEEEEVAQPREIPDPEVGVPESEEVFKIVLPKAKRRRKLTKFLACDENSSDESNTESIAESGLDFASSSEHYEEEEEEEEEEKEFRVRDPVLAEIFKKALINARFDSVNNRAEQLKTELATLKTELDSKNEQITAITNRIEQLEIQMETKHDQIGIILLFLVLYLAVCASPLFEGLHSK</sequence>
<keyword evidence="3" id="KW-0472">Membrane</keyword>
<evidence type="ECO:0000256" key="1">
    <source>
        <dbReference type="SAM" id="Coils"/>
    </source>
</evidence>
<reference evidence="5" key="1">
    <citation type="journal article" date="2008" name="Nat. Genet.">
        <title>The Pristionchus pacificus genome provides a unique perspective on nematode lifestyle and parasitism.</title>
        <authorList>
            <person name="Dieterich C."/>
            <person name="Clifton S.W."/>
            <person name="Schuster L.N."/>
            <person name="Chinwalla A."/>
            <person name="Delehaunty K."/>
            <person name="Dinkelacker I."/>
            <person name="Fulton L."/>
            <person name="Fulton R."/>
            <person name="Godfrey J."/>
            <person name="Minx P."/>
            <person name="Mitreva M."/>
            <person name="Roeseler W."/>
            <person name="Tian H."/>
            <person name="Witte H."/>
            <person name="Yang S.P."/>
            <person name="Wilson R.K."/>
            <person name="Sommer R.J."/>
        </authorList>
    </citation>
    <scope>NUCLEOTIDE SEQUENCE [LARGE SCALE GENOMIC DNA]</scope>
    <source>
        <strain evidence="5">PS312</strain>
    </source>
</reference>
<proteinExistence type="predicted"/>
<feature type="coiled-coil region" evidence="1">
    <location>
        <begin position="232"/>
        <end position="287"/>
    </location>
</feature>
<protein>
    <submittedName>
        <fullName evidence="4">Uncharacterized protein</fullName>
    </submittedName>
</protein>
<feature type="compositionally biased region" description="Acidic residues" evidence="2">
    <location>
        <begin position="206"/>
        <end position="216"/>
    </location>
</feature>
<organism evidence="4 5">
    <name type="scientific">Pristionchus pacificus</name>
    <name type="common">Parasitic nematode worm</name>
    <dbReference type="NCBI Taxonomy" id="54126"/>
    <lineage>
        <taxon>Eukaryota</taxon>
        <taxon>Metazoa</taxon>
        <taxon>Ecdysozoa</taxon>
        <taxon>Nematoda</taxon>
        <taxon>Chromadorea</taxon>
        <taxon>Rhabditida</taxon>
        <taxon>Rhabditina</taxon>
        <taxon>Diplogasteromorpha</taxon>
        <taxon>Diplogasteroidea</taxon>
        <taxon>Neodiplogasteridae</taxon>
        <taxon>Pristionchus</taxon>
    </lineage>
</organism>
<evidence type="ECO:0000256" key="3">
    <source>
        <dbReference type="SAM" id="Phobius"/>
    </source>
</evidence>
<dbReference type="Proteomes" id="UP000005239">
    <property type="component" value="Unassembled WGS sequence"/>
</dbReference>
<keyword evidence="5" id="KW-1185">Reference proteome</keyword>
<dbReference type="EnsemblMetazoa" id="PPA03611.1">
    <property type="protein sequence ID" value="PPA03611.1"/>
    <property type="gene ID" value="WBGene00093165"/>
</dbReference>
<feature type="transmembrane region" description="Helical" evidence="3">
    <location>
        <begin position="101"/>
        <end position="126"/>
    </location>
</feature>
<feature type="transmembrane region" description="Helical" evidence="3">
    <location>
        <begin position="288"/>
        <end position="307"/>
    </location>
</feature>
<evidence type="ECO:0000313" key="4">
    <source>
        <dbReference type="EnsemblMetazoa" id="PPA03611.1"/>
    </source>
</evidence>
<accession>A0A2A6B337</accession>